<reference evidence="1 2" key="1">
    <citation type="journal article" date="2014" name="PLoS ONE">
        <title>Genome Information of Methylobacterium oryzae, a Plant-Probiotic Methylotroph in the Phyllosphere.</title>
        <authorList>
            <person name="Kwak M.J."/>
            <person name="Jeong H."/>
            <person name="Madhaiyan M."/>
            <person name="Lee Y."/>
            <person name="Sa T.M."/>
            <person name="Oh T.K."/>
            <person name="Kim J.F."/>
        </authorList>
    </citation>
    <scope>NUCLEOTIDE SEQUENCE [LARGE SCALE GENOMIC DNA]</scope>
    <source>
        <strain evidence="1 2">CBMB20</strain>
    </source>
</reference>
<evidence type="ECO:0000313" key="1">
    <source>
        <dbReference type="EMBL" id="AIQ89164.1"/>
    </source>
</evidence>
<accession>A0A089Q3K4</accession>
<proteinExistence type="predicted"/>
<gene>
    <name evidence="1" type="ORF">MOC_1409</name>
</gene>
<protein>
    <submittedName>
        <fullName evidence="1">Protein of unassigned function</fullName>
    </submittedName>
</protein>
<dbReference type="EMBL" id="CP003811">
    <property type="protein sequence ID" value="AIQ89164.1"/>
    <property type="molecule type" value="Genomic_DNA"/>
</dbReference>
<dbReference type="eggNOG" id="ENOG50341G7">
    <property type="taxonomic scope" value="Bacteria"/>
</dbReference>
<organism evidence="1 2">
    <name type="scientific">Methylobacterium oryzae CBMB20</name>
    <dbReference type="NCBI Taxonomy" id="693986"/>
    <lineage>
        <taxon>Bacteria</taxon>
        <taxon>Pseudomonadati</taxon>
        <taxon>Pseudomonadota</taxon>
        <taxon>Alphaproteobacteria</taxon>
        <taxon>Hyphomicrobiales</taxon>
        <taxon>Methylobacteriaceae</taxon>
        <taxon>Methylobacterium</taxon>
    </lineage>
</organism>
<name>A0A089Q3K4_9HYPH</name>
<dbReference type="HOGENOM" id="CLU_873794_0_0_5"/>
<dbReference type="KEGG" id="mor:MOC_1409"/>
<dbReference type="AlphaFoldDB" id="A0A089Q3K4"/>
<keyword evidence="2" id="KW-1185">Reference proteome</keyword>
<evidence type="ECO:0000313" key="2">
    <source>
        <dbReference type="Proteomes" id="UP000029492"/>
    </source>
</evidence>
<dbReference type="Proteomes" id="UP000029492">
    <property type="component" value="Chromosome"/>
</dbReference>
<sequence length="318" mass="36936">MIFHDEDDGDAIRRMDLPPRHRLIAKQSLGIPGDDFRRQMAIKLNIDLYSDKDYVWVIDSDYLLLDFVSESDFFAQGRPIWLMRPWDNEPSLRWRKPTADVLGFDPPHQFMDRAQYVFARPVLQRIREAIPREKIFHPGMPPSEFMIYGAFAHRYTNDAYEWRFVDDAAPSLSYEVNQRPPTYAELDPHVGLSAAAGSKYCVFWSYWILSEIKMVEFLRDACAAHGIDDAGLKAHLDAELTASRDRLIERLCADREAVDADRRAKDEVIERLSREIVAINEDRSAKDELINRLVREIDVINDDREKKDHVIRVLSGGQ</sequence>